<dbReference type="OMA" id="GAPWHRR"/>
<protein>
    <submittedName>
        <fullName evidence="2">Uncharacterized protein</fullName>
    </submittedName>
</protein>
<name>K1WR10_MARBU</name>
<feature type="region of interest" description="Disordered" evidence="1">
    <location>
        <begin position="1"/>
        <end position="26"/>
    </location>
</feature>
<dbReference type="eggNOG" id="ENOG502SG9Y">
    <property type="taxonomic scope" value="Eukaryota"/>
</dbReference>
<dbReference type="AlphaFoldDB" id="K1WR10"/>
<reference evidence="2 3" key="1">
    <citation type="journal article" date="2012" name="BMC Genomics">
        <title>Sequencing the genome of Marssonina brunnea reveals fungus-poplar co-evolution.</title>
        <authorList>
            <person name="Zhu S."/>
            <person name="Cao Y.-Z."/>
            <person name="Jiang C."/>
            <person name="Tan B.-Y."/>
            <person name="Wang Z."/>
            <person name="Feng S."/>
            <person name="Zhang L."/>
            <person name="Su X.-H."/>
            <person name="Brejova B."/>
            <person name="Vinar T."/>
            <person name="Xu M."/>
            <person name="Wang M.-X."/>
            <person name="Zhang S.-G."/>
            <person name="Huang M.-R."/>
            <person name="Wu R."/>
            <person name="Zhou Y."/>
        </authorList>
    </citation>
    <scope>NUCLEOTIDE SEQUENCE [LARGE SCALE GENOMIC DNA]</scope>
    <source>
        <strain evidence="2 3">MB_m1</strain>
    </source>
</reference>
<gene>
    <name evidence="2" type="ORF">MBM_06677</name>
</gene>
<evidence type="ECO:0000313" key="2">
    <source>
        <dbReference type="EMBL" id="EKD15461.1"/>
    </source>
</evidence>
<dbReference type="EMBL" id="JH921442">
    <property type="protein sequence ID" value="EKD15461.1"/>
    <property type="molecule type" value="Genomic_DNA"/>
</dbReference>
<feature type="region of interest" description="Disordered" evidence="1">
    <location>
        <begin position="43"/>
        <end position="136"/>
    </location>
</feature>
<feature type="compositionally biased region" description="Polar residues" evidence="1">
    <location>
        <begin position="113"/>
        <end position="128"/>
    </location>
</feature>
<keyword evidence="3" id="KW-1185">Reference proteome</keyword>
<feature type="compositionally biased region" description="Low complexity" evidence="1">
    <location>
        <begin position="1"/>
        <end position="16"/>
    </location>
</feature>
<feature type="region of interest" description="Disordered" evidence="1">
    <location>
        <begin position="269"/>
        <end position="316"/>
    </location>
</feature>
<evidence type="ECO:0000313" key="3">
    <source>
        <dbReference type="Proteomes" id="UP000006753"/>
    </source>
</evidence>
<proteinExistence type="predicted"/>
<dbReference type="HOGENOM" id="CLU_508156_0_0_1"/>
<dbReference type="STRING" id="1072389.K1WR10"/>
<dbReference type="InParanoid" id="K1WR10"/>
<sequence>MGLTSRSSSGRHTTTHPMDPPRPARDGLEWVWFPEGYWAEREIRDFSPGVPSVKQGSRPKWWNRSPERKSKGSDKSGKAETSSRTAPPTAPVDLPRIHIGSLLSRKASKISKPATNEHSASTPPNNSGGQHGDKANRLDVHANTNIPKYYAIAPAEQLGLYCRTKKTIRTKFLPKATVADDVLPADTDAEKVASRTTMILEGTSHYLDRVERERYPPSDLYTSSATSHTPGTPGSRSLRRFGLAPWHRRSSHESNLSASSSVFKLLLGKAPSATPDPEQQYEAKDGRAYQRVDISSPDPLEPNYLPSEAKRVNTPPMFPGNPAVQARGLFFDLNATSRGDNINQSTSGGSTGSSSIAAVKRSAATSPSLDWWEADTKHVFTGSKATKALSPPGPSFELNLPEHLPSSPLCPKNPKHKSGGSGICPYHGRKRSNNLKNIKRADSQESGAAPRPLRTAAGD</sequence>
<feature type="region of interest" description="Disordered" evidence="1">
    <location>
        <begin position="385"/>
        <end position="459"/>
    </location>
</feature>
<feature type="compositionally biased region" description="Polar residues" evidence="1">
    <location>
        <begin position="220"/>
        <end position="235"/>
    </location>
</feature>
<feature type="region of interest" description="Disordered" evidence="1">
    <location>
        <begin position="211"/>
        <end position="239"/>
    </location>
</feature>
<dbReference type="KEGG" id="mbe:MBM_06677"/>
<dbReference type="OrthoDB" id="2186602at2759"/>
<feature type="compositionally biased region" description="Basic and acidic residues" evidence="1">
    <location>
        <begin position="65"/>
        <end position="78"/>
    </location>
</feature>
<evidence type="ECO:0000256" key="1">
    <source>
        <dbReference type="SAM" id="MobiDB-lite"/>
    </source>
</evidence>
<organism evidence="2 3">
    <name type="scientific">Marssonina brunnea f. sp. multigermtubi (strain MB_m1)</name>
    <name type="common">Marssonina leaf spot fungus</name>
    <dbReference type="NCBI Taxonomy" id="1072389"/>
    <lineage>
        <taxon>Eukaryota</taxon>
        <taxon>Fungi</taxon>
        <taxon>Dikarya</taxon>
        <taxon>Ascomycota</taxon>
        <taxon>Pezizomycotina</taxon>
        <taxon>Leotiomycetes</taxon>
        <taxon>Helotiales</taxon>
        <taxon>Drepanopezizaceae</taxon>
        <taxon>Drepanopeziza</taxon>
    </lineage>
</organism>
<dbReference type="Proteomes" id="UP000006753">
    <property type="component" value="Unassembled WGS sequence"/>
</dbReference>
<feature type="compositionally biased region" description="Basic and acidic residues" evidence="1">
    <location>
        <begin position="281"/>
        <end position="290"/>
    </location>
</feature>
<accession>K1WR10</accession>